<proteinExistence type="predicted"/>
<reference evidence="2 3" key="1">
    <citation type="submission" date="2019-06" db="EMBL/GenBank/DDBJ databases">
        <title>Echinicola alkalisoli sp. nov. isolated from saline soil.</title>
        <authorList>
            <person name="Sun J.-Q."/>
            <person name="Xu L."/>
        </authorList>
    </citation>
    <scope>NUCLEOTIDE SEQUENCE [LARGE SCALE GENOMIC DNA]</scope>
    <source>
        <strain evidence="2 3">LN3S3</strain>
    </source>
</reference>
<evidence type="ECO:0000313" key="2">
    <source>
        <dbReference type="EMBL" id="QDH81376.1"/>
    </source>
</evidence>
<dbReference type="OrthoDB" id="9813525at2"/>
<keyword evidence="1" id="KW-0812">Transmembrane</keyword>
<evidence type="ECO:0000313" key="3">
    <source>
        <dbReference type="Proteomes" id="UP000316614"/>
    </source>
</evidence>
<dbReference type="KEGG" id="echi:FKX85_21010"/>
<evidence type="ECO:0000256" key="1">
    <source>
        <dbReference type="SAM" id="Phobius"/>
    </source>
</evidence>
<organism evidence="2 3">
    <name type="scientific">Echinicola soli</name>
    <dbReference type="NCBI Taxonomy" id="2591634"/>
    <lineage>
        <taxon>Bacteria</taxon>
        <taxon>Pseudomonadati</taxon>
        <taxon>Bacteroidota</taxon>
        <taxon>Cytophagia</taxon>
        <taxon>Cytophagales</taxon>
        <taxon>Cyclobacteriaceae</taxon>
        <taxon>Echinicola</taxon>
    </lineage>
</organism>
<dbReference type="EMBL" id="CP041253">
    <property type="protein sequence ID" value="QDH81376.1"/>
    <property type="molecule type" value="Genomic_DNA"/>
</dbReference>
<protein>
    <submittedName>
        <fullName evidence="2">DUF2721 domain-containing protein</fullName>
    </submittedName>
</protein>
<dbReference type="Proteomes" id="UP000316614">
    <property type="component" value="Chromosome"/>
</dbReference>
<feature type="transmembrane region" description="Helical" evidence="1">
    <location>
        <begin position="12"/>
        <end position="33"/>
    </location>
</feature>
<keyword evidence="1" id="KW-0472">Membrane</keyword>
<dbReference type="Pfam" id="PF11026">
    <property type="entry name" value="DUF2721"/>
    <property type="match status" value="1"/>
</dbReference>
<keyword evidence="1" id="KW-1133">Transmembrane helix</keyword>
<dbReference type="InterPro" id="IPR021279">
    <property type="entry name" value="DUF2721"/>
</dbReference>
<sequence>MELELSTPALLFSAITLLMLAYTNRFLAMANLIRGLNGQYRERPDDMQLLGQLKNLRKRMIMIKYMQIFGVISFLICVVCMFLIYKKFDTAANVTFMMSMVALLVSLGISLWEINLSTKALSIELSGMEEVLKNSRGGSTGLKFKDSKPSSAKS</sequence>
<dbReference type="RefSeq" id="WP_141616590.1">
    <property type="nucleotide sequence ID" value="NZ_CP041253.1"/>
</dbReference>
<feature type="transmembrane region" description="Helical" evidence="1">
    <location>
        <begin position="91"/>
        <end position="112"/>
    </location>
</feature>
<dbReference type="AlphaFoldDB" id="A0A514CNH6"/>
<gene>
    <name evidence="2" type="ORF">FKX85_21010</name>
</gene>
<keyword evidence="3" id="KW-1185">Reference proteome</keyword>
<name>A0A514CNH6_9BACT</name>
<accession>A0A514CNH6</accession>
<feature type="transmembrane region" description="Helical" evidence="1">
    <location>
        <begin position="65"/>
        <end position="85"/>
    </location>
</feature>